<evidence type="ECO:0000256" key="1">
    <source>
        <dbReference type="SAM" id="Phobius"/>
    </source>
</evidence>
<keyword evidence="1" id="KW-1133">Transmembrane helix</keyword>
<keyword evidence="1" id="KW-0472">Membrane</keyword>
<gene>
    <name evidence="2" type="ORF">HNQ57_001069</name>
</gene>
<sequence length="89" mass="9928">MRFKVLALFGFINLFFIVVALISPISLAGHDYAWPQAAVLILIQGLVALAMLYVARQKFAGADIADKAYPAVVVAYVLWLCMVWRWLGQ</sequence>
<evidence type="ECO:0000313" key="2">
    <source>
        <dbReference type="EMBL" id="MBB5186806.1"/>
    </source>
</evidence>
<reference evidence="2 3" key="1">
    <citation type="submission" date="2020-08" db="EMBL/GenBank/DDBJ databases">
        <title>Genomic Encyclopedia of Type Strains, Phase IV (KMG-IV): sequencing the most valuable type-strain genomes for metagenomic binning, comparative biology and taxonomic classification.</title>
        <authorList>
            <person name="Goeker M."/>
        </authorList>
    </citation>
    <scope>NUCLEOTIDE SEQUENCE [LARGE SCALE GENOMIC DNA]</scope>
    <source>
        <strain evidence="2 3">DSM 25701</strain>
    </source>
</reference>
<dbReference type="RefSeq" id="WP_184461573.1">
    <property type="nucleotide sequence ID" value="NZ_JACHHW010000003.1"/>
</dbReference>
<feature type="transmembrane region" description="Helical" evidence="1">
    <location>
        <begin position="33"/>
        <end position="55"/>
    </location>
</feature>
<feature type="transmembrane region" description="Helical" evidence="1">
    <location>
        <begin position="67"/>
        <end position="87"/>
    </location>
</feature>
<name>A0A840R2N7_9GAMM</name>
<dbReference type="Proteomes" id="UP000536640">
    <property type="component" value="Unassembled WGS sequence"/>
</dbReference>
<comment type="caution">
    <text evidence="2">The sequence shown here is derived from an EMBL/GenBank/DDBJ whole genome shotgun (WGS) entry which is preliminary data.</text>
</comment>
<evidence type="ECO:0000313" key="3">
    <source>
        <dbReference type="Proteomes" id="UP000536640"/>
    </source>
</evidence>
<proteinExistence type="predicted"/>
<dbReference type="EMBL" id="JACHHW010000003">
    <property type="protein sequence ID" value="MBB5186806.1"/>
    <property type="molecule type" value="Genomic_DNA"/>
</dbReference>
<keyword evidence="3" id="KW-1185">Reference proteome</keyword>
<keyword evidence="1" id="KW-0812">Transmembrane</keyword>
<dbReference type="AlphaFoldDB" id="A0A840R2N7"/>
<feature type="transmembrane region" description="Helical" evidence="1">
    <location>
        <begin position="7"/>
        <end position="27"/>
    </location>
</feature>
<accession>A0A840R2N7</accession>
<organism evidence="2 3">
    <name type="scientific">Zhongshania antarctica</name>
    <dbReference type="NCBI Taxonomy" id="641702"/>
    <lineage>
        <taxon>Bacteria</taxon>
        <taxon>Pseudomonadati</taxon>
        <taxon>Pseudomonadota</taxon>
        <taxon>Gammaproteobacteria</taxon>
        <taxon>Cellvibrionales</taxon>
        <taxon>Spongiibacteraceae</taxon>
        <taxon>Zhongshania</taxon>
    </lineage>
</organism>
<protein>
    <submittedName>
        <fullName evidence="2">Uncharacterized protein</fullName>
    </submittedName>
</protein>